<keyword evidence="3" id="KW-1185">Reference proteome</keyword>
<proteinExistence type="predicted"/>
<evidence type="ECO:0000256" key="1">
    <source>
        <dbReference type="SAM" id="MobiDB-lite"/>
    </source>
</evidence>
<dbReference type="AlphaFoldDB" id="A0AAP0PGU2"/>
<dbReference type="EMBL" id="JBBNAF010000005">
    <property type="protein sequence ID" value="KAK9143512.1"/>
    <property type="molecule type" value="Genomic_DNA"/>
</dbReference>
<evidence type="ECO:0000313" key="3">
    <source>
        <dbReference type="Proteomes" id="UP001420932"/>
    </source>
</evidence>
<organism evidence="2 3">
    <name type="scientific">Stephania yunnanensis</name>
    <dbReference type="NCBI Taxonomy" id="152371"/>
    <lineage>
        <taxon>Eukaryota</taxon>
        <taxon>Viridiplantae</taxon>
        <taxon>Streptophyta</taxon>
        <taxon>Embryophyta</taxon>
        <taxon>Tracheophyta</taxon>
        <taxon>Spermatophyta</taxon>
        <taxon>Magnoliopsida</taxon>
        <taxon>Ranunculales</taxon>
        <taxon>Menispermaceae</taxon>
        <taxon>Menispermoideae</taxon>
        <taxon>Cissampelideae</taxon>
        <taxon>Stephania</taxon>
    </lineage>
</organism>
<gene>
    <name evidence="2" type="ORF">Syun_012912</name>
</gene>
<name>A0AAP0PGU2_9MAGN</name>
<reference evidence="2 3" key="1">
    <citation type="submission" date="2024-01" db="EMBL/GenBank/DDBJ databases">
        <title>Genome assemblies of Stephania.</title>
        <authorList>
            <person name="Yang L."/>
        </authorList>
    </citation>
    <scope>NUCLEOTIDE SEQUENCE [LARGE SCALE GENOMIC DNA]</scope>
    <source>
        <strain evidence="2">YNDBR</strain>
        <tissue evidence="2">Leaf</tissue>
    </source>
</reference>
<dbReference type="Proteomes" id="UP001420932">
    <property type="component" value="Unassembled WGS sequence"/>
</dbReference>
<protein>
    <submittedName>
        <fullName evidence="2">Uncharacterized protein</fullName>
    </submittedName>
</protein>
<feature type="region of interest" description="Disordered" evidence="1">
    <location>
        <begin position="41"/>
        <end position="71"/>
    </location>
</feature>
<feature type="compositionally biased region" description="Gly residues" evidence="1">
    <location>
        <begin position="51"/>
        <end position="63"/>
    </location>
</feature>
<sequence length="71" mass="7333">MRSGASSGSREEPLDGGGALETGRDGAAGRWWFWRCWRGTGGRQRRRRRVGGGGAGEGAGGGATVMPTAAR</sequence>
<comment type="caution">
    <text evidence="2">The sequence shown here is derived from an EMBL/GenBank/DDBJ whole genome shotgun (WGS) entry which is preliminary data.</text>
</comment>
<evidence type="ECO:0000313" key="2">
    <source>
        <dbReference type="EMBL" id="KAK9143512.1"/>
    </source>
</evidence>
<feature type="region of interest" description="Disordered" evidence="1">
    <location>
        <begin position="1"/>
        <end position="24"/>
    </location>
</feature>
<accession>A0AAP0PGU2</accession>